<dbReference type="GO" id="GO:0015074">
    <property type="term" value="P:DNA integration"/>
    <property type="evidence" value="ECO:0007669"/>
    <property type="project" value="InterPro"/>
</dbReference>
<sequence>MKIYDTQNMTSFAHHSRGRTAYNKTKPEICENILNLYKTKYIDFNFIHFKEKLLENEKIKISYSVLYNLMPLNQIKSPRKQKLRKKDKSHPLRERRKYLAELLQADASEHLWLGINHPKIFLHGAIDDATNTVVGLYFDYQETLNGYYNVLYQILKNYGIPMTFYTDKRKIFTYQKNNSKKKKKNTFNQFSRCCNELGVEIITTSIPQTKSRIERLWGTLQDRLKNEN</sequence>
<evidence type="ECO:0000313" key="3">
    <source>
        <dbReference type="Proteomes" id="UP001214629"/>
    </source>
</evidence>
<evidence type="ECO:0000313" key="2">
    <source>
        <dbReference type="EMBL" id="WFG97107.1"/>
    </source>
</evidence>
<protein>
    <submittedName>
        <fullName evidence="2">ISNCY family transposase</fullName>
    </submittedName>
</protein>
<dbReference type="GO" id="GO:0003676">
    <property type="term" value="F:nucleic acid binding"/>
    <property type="evidence" value="ECO:0007669"/>
    <property type="project" value="InterPro"/>
</dbReference>
<dbReference type="AlphaFoldDB" id="A0AAX3T128"/>
<name>A0AAX3T128_SPICI</name>
<dbReference type="InterPro" id="IPR036397">
    <property type="entry name" value="RNaseH_sf"/>
</dbReference>
<dbReference type="Proteomes" id="UP001214629">
    <property type="component" value="Chromosome"/>
</dbReference>
<dbReference type="PANTHER" id="PTHR35004">
    <property type="entry name" value="TRANSPOSASE RV3428C-RELATED"/>
    <property type="match status" value="1"/>
</dbReference>
<reference evidence="2 3" key="1">
    <citation type="submission" date="2022-04" db="EMBL/GenBank/DDBJ databases">
        <title>Whole genome of Spiroplasma citri.</title>
        <authorList>
            <person name="Khanchezar A."/>
            <person name="Izadpanah K."/>
            <person name="Taghavi M."/>
            <person name="Ghorbani A."/>
            <person name="Beven L."/>
        </authorList>
    </citation>
    <scope>NUCLEOTIDE SEQUENCE [LARGE SCALE GENOMIC DNA]</scope>
    <source>
        <strain evidence="2 3">D4</strain>
    </source>
</reference>
<dbReference type="SUPFAM" id="SSF53098">
    <property type="entry name" value="Ribonuclease H-like"/>
    <property type="match status" value="1"/>
</dbReference>
<keyword evidence="3" id="KW-1185">Reference proteome</keyword>
<dbReference type="EMBL" id="CP096246">
    <property type="protein sequence ID" value="WFG97107.1"/>
    <property type="molecule type" value="Genomic_DNA"/>
</dbReference>
<dbReference type="Gene3D" id="3.30.420.10">
    <property type="entry name" value="Ribonuclease H-like superfamily/Ribonuclease H"/>
    <property type="match status" value="1"/>
</dbReference>
<dbReference type="InterPro" id="IPR001584">
    <property type="entry name" value="Integrase_cat-core"/>
</dbReference>
<accession>A0AAX3T128</accession>
<evidence type="ECO:0000259" key="1">
    <source>
        <dbReference type="PROSITE" id="PS50994"/>
    </source>
</evidence>
<dbReference type="NCBIfam" id="NF033594">
    <property type="entry name" value="transpos_ISNCY_2"/>
    <property type="match status" value="1"/>
</dbReference>
<dbReference type="InterPro" id="IPR012337">
    <property type="entry name" value="RNaseH-like_sf"/>
</dbReference>
<dbReference type="PROSITE" id="PS50994">
    <property type="entry name" value="INTEGRASE"/>
    <property type="match status" value="1"/>
</dbReference>
<dbReference type="InterPro" id="IPR047797">
    <property type="entry name" value="ISNCY_transpos"/>
</dbReference>
<gene>
    <name evidence="2" type="ORF">M0C40_03660</name>
</gene>
<dbReference type="RefSeq" id="WP_277939268.1">
    <property type="nucleotide sequence ID" value="NZ_CP096246.1"/>
</dbReference>
<dbReference type="PANTHER" id="PTHR35004:SF7">
    <property type="entry name" value="INTEGRASE PROTEIN"/>
    <property type="match status" value="1"/>
</dbReference>
<proteinExistence type="predicted"/>
<feature type="domain" description="Integrase catalytic" evidence="1">
    <location>
        <begin position="87"/>
        <end position="228"/>
    </location>
</feature>
<organism evidence="2 3">
    <name type="scientific">Spiroplasma citri</name>
    <dbReference type="NCBI Taxonomy" id="2133"/>
    <lineage>
        <taxon>Bacteria</taxon>
        <taxon>Bacillati</taxon>
        <taxon>Mycoplasmatota</taxon>
        <taxon>Mollicutes</taxon>
        <taxon>Entomoplasmatales</taxon>
        <taxon>Spiroplasmataceae</taxon>
        <taxon>Spiroplasma</taxon>
    </lineage>
</organism>